<dbReference type="GO" id="GO:0005886">
    <property type="term" value="C:plasma membrane"/>
    <property type="evidence" value="ECO:0007669"/>
    <property type="project" value="UniProtKB-SubCell"/>
</dbReference>
<feature type="transmembrane region" description="Helical" evidence="6">
    <location>
        <begin position="170"/>
        <end position="192"/>
    </location>
</feature>
<organism evidence="7 8">
    <name type="scientific">Corynebacterium evansiae</name>
    <dbReference type="NCBI Taxonomy" id="2913499"/>
    <lineage>
        <taxon>Bacteria</taxon>
        <taxon>Bacillati</taxon>
        <taxon>Actinomycetota</taxon>
        <taxon>Actinomycetes</taxon>
        <taxon>Mycobacteriales</taxon>
        <taxon>Corynebacteriaceae</taxon>
        <taxon>Corynebacterium</taxon>
    </lineage>
</organism>
<evidence type="ECO:0000256" key="5">
    <source>
        <dbReference type="ARBA" id="ARBA00023136"/>
    </source>
</evidence>
<accession>A0A9X3LQL3</accession>
<dbReference type="PANTHER" id="PTHR30086:SF20">
    <property type="entry name" value="ARGININE EXPORTER PROTEIN ARGO-RELATED"/>
    <property type="match status" value="1"/>
</dbReference>
<keyword evidence="5 6" id="KW-0472">Membrane</keyword>
<comment type="caution">
    <text evidence="7">The sequence shown here is derived from an EMBL/GenBank/DDBJ whole genome shotgun (WGS) entry which is preliminary data.</text>
</comment>
<feature type="transmembrane region" description="Helical" evidence="6">
    <location>
        <begin position="37"/>
        <end position="55"/>
    </location>
</feature>
<dbReference type="EMBL" id="JAKMUT010000007">
    <property type="protein sequence ID" value="MCZ9290273.1"/>
    <property type="molecule type" value="Genomic_DNA"/>
</dbReference>
<evidence type="ECO:0000256" key="4">
    <source>
        <dbReference type="ARBA" id="ARBA00022989"/>
    </source>
</evidence>
<keyword evidence="8" id="KW-1185">Reference proteome</keyword>
<evidence type="ECO:0000256" key="6">
    <source>
        <dbReference type="SAM" id="Phobius"/>
    </source>
</evidence>
<dbReference type="RefSeq" id="WP_269944764.1">
    <property type="nucleotide sequence ID" value="NZ_JAKMUT010000007.1"/>
</dbReference>
<feature type="transmembrane region" description="Helical" evidence="6">
    <location>
        <begin position="148"/>
        <end position="164"/>
    </location>
</feature>
<feature type="transmembrane region" description="Helical" evidence="6">
    <location>
        <begin position="204"/>
        <end position="222"/>
    </location>
</feature>
<dbReference type="GO" id="GO:0015171">
    <property type="term" value="F:amino acid transmembrane transporter activity"/>
    <property type="evidence" value="ECO:0007669"/>
    <property type="project" value="TreeGrafter"/>
</dbReference>
<evidence type="ECO:0000313" key="7">
    <source>
        <dbReference type="EMBL" id="MCZ9290273.1"/>
    </source>
</evidence>
<proteinExistence type="predicted"/>
<gene>
    <name evidence="7" type="ORF">L8V00_08675</name>
</gene>
<comment type="subcellular location">
    <subcellularLocation>
        <location evidence="1">Cell membrane</location>
        <topology evidence="1">Multi-pass membrane protein</topology>
    </subcellularLocation>
</comment>
<keyword evidence="2" id="KW-1003">Cell membrane</keyword>
<dbReference type="PANTHER" id="PTHR30086">
    <property type="entry name" value="ARGININE EXPORTER PROTEIN ARGO"/>
    <property type="match status" value="1"/>
</dbReference>
<evidence type="ECO:0000256" key="3">
    <source>
        <dbReference type="ARBA" id="ARBA00022692"/>
    </source>
</evidence>
<dbReference type="AlphaFoldDB" id="A0A9X3LQL3"/>
<evidence type="ECO:0000256" key="2">
    <source>
        <dbReference type="ARBA" id="ARBA00022475"/>
    </source>
</evidence>
<feature type="transmembrane region" description="Helical" evidence="6">
    <location>
        <begin position="6"/>
        <end position="25"/>
    </location>
</feature>
<protein>
    <submittedName>
        <fullName evidence="7">LysE family translocator</fullName>
    </submittedName>
</protein>
<reference evidence="7" key="1">
    <citation type="submission" date="2022-02" db="EMBL/GenBank/DDBJ databases">
        <title>Corynebacterium sp. from urogenital microbiome.</title>
        <authorList>
            <person name="Cappelli E.A."/>
            <person name="Ribeiro T.G."/>
            <person name="Peixe L."/>
        </authorList>
    </citation>
    <scope>NUCLEOTIDE SEQUENCE</scope>
    <source>
        <strain evidence="7">C8Ua_174</strain>
    </source>
</reference>
<feature type="transmembrane region" description="Helical" evidence="6">
    <location>
        <begin position="61"/>
        <end position="84"/>
    </location>
</feature>
<keyword evidence="4 6" id="KW-1133">Transmembrane helix</keyword>
<sequence length="231" mass="24432">MSLAAYLGLLGAWVLAITMPGPDTVQLIRLGARSRRSAVFAALGICTGNVLWPVVTMLGLAALIAAFPWILTVLYLFGGCFLIYMGQGAFRSGYADWRARAVLPTVPLSDATRAPTAEGGAQATARAPLGDFSSWRLGLATNLSNPKALLFFGSVFAQFIPVDVSLLDRLLVLVLMTVVGVAWFCGFALAVAAGAEKIQRINPFIEMVAGVIFVVLGAFLAFEGVQMLMGS</sequence>
<dbReference type="Proteomes" id="UP001146469">
    <property type="component" value="Unassembled WGS sequence"/>
</dbReference>
<dbReference type="InterPro" id="IPR001123">
    <property type="entry name" value="LeuE-type"/>
</dbReference>
<evidence type="ECO:0000256" key="1">
    <source>
        <dbReference type="ARBA" id="ARBA00004651"/>
    </source>
</evidence>
<name>A0A9X3LQL3_9CORY</name>
<evidence type="ECO:0000313" key="8">
    <source>
        <dbReference type="Proteomes" id="UP001146469"/>
    </source>
</evidence>
<dbReference type="Pfam" id="PF01810">
    <property type="entry name" value="LysE"/>
    <property type="match status" value="1"/>
</dbReference>
<keyword evidence="3 6" id="KW-0812">Transmembrane</keyword>